<evidence type="ECO:0000313" key="1">
    <source>
        <dbReference type="EMBL" id="QZE13630.1"/>
    </source>
</evidence>
<accession>A0AC61NDI7</accession>
<protein>
    <submittedName>
        <fullName evidence="1">HlyD family efflux transporter periplasmic adaptor subunit</fullName>
    </submittedName>
</protein>
<keyword evidence="2" id="KW-1185">Reference proteome</keyword>
<sequence>MKDIEKHEMQSEELQEVLGQIPGWIIRYGLSLIFLIFIGILIGSYLFKYPEVVSARLMLTTYNTPAPLEVKAGGQIECILVKDEQSVMEGQVVAVIKNTANFKDVFALEQSLNSIIEKKSWDQIVQKEMSIGMLALGDIQHRFTVFQKNWKEYKGYLDRNRLPQKIKLLKQQIRNQKEIFSKQKFQYNLHNRDLTLSKNGFHRDSILYCNGKIIATAEYERSKQSYIKMYTNLVGFEANMKRTELSIIKLEETILETKLQMEQENYQFSLSLDESLQLLTSEINKWKDKYVISSPIRGKITLAGYWSSNQIIRTGDWLATVIPEDETKIIAKAVINPINFGKVEKGQLVNIKLTGFPYMEFGMLKGVIKGISMVPGKDGYVAEIALTNGMTSTYKEQLKFVQEMDGTAEIVTKEMRLISRFFNPIRALFDNNM</sequence>
<dbReference type="Proteomes" id="UP000826212">
    <property type="component" value="Chromosome"/>
</dbReference>
<organism evidence="1 2">
    <name type="scientific">Halosquirtibacter laminarini</name>
    <dbReference type="NCBI Taxonomy" id="3374600"/>
    <lineage>
        <taxon>Bacteria</taxon>
        <taxon>Pseudomonadati</taxon>
        <taxon>Bacteroidota</taxon>
        <taxon>Bacteroidia</taxon>
        <taxon>Marinilabiliales</taxon>
        <taxon>Prolixibacteraceae</taxon>
        <taxon>Halosquirtibacter</taxon>
    </lineage>
</organism>
<gene>
    <name evidence="1" type="ORF">K4L44_13800</name>
</gene>
<name>A0AC61NDI7_9BACT</name>
<dbReference type="EMBL" id="CP081303">
    <property type="protein sequence ID" value="QZE13630.1"/>
    <property type="molecule type" value="Genomic_DNA"/>
</dbReference>
<reference evidence="1" key="1">
    <citation type="submission" date="2021-08" db="EMBL/GenBank/DDBJ databases">
        <title>Novel anaerobic bacterium isolated from sea squirt in East Sea, Republic of Korea.</title>
        <authorList>
            <person name="Nguyen T.H."/>
            <person name="Li Z."/>
            <person name="Lee Y.-J."/>
            <person name="Ko J."/>
            <person name="Kim S.-G."/>
        </authorList>
    </citation>
    <scope>NUCLEOTIDE SEQUENCE</scope>
    <source>
        <strain evidence="1">KCTC 25031</strain>
    </source>
</reference>
<proteinExistence type="predicted"/>
<evidence type="ECO:0000313" key="2">
    <source>
        <dbReference type="Proteomes" id="UP000826212"/>
    </source>
</evidence>